<evidence type="ECO:0000256" key="2">
    <source>
        <dbReference type="ARBA" id="ARBA00022679"/>
    </source>
</evidence>
<dbReference type="Pfam" id="PF01555">
    <property type="entry name" value="N6_N4_Mtase"/>
    <property type="match status" value="1"/>
</dbReference>
<comment type="catalytic activity">
    <reaction evidence="3">
        <text>a 2'-deoxyadenosine in DNA + S-adenosyl-L-methionine = an N(6)-methyl-2'-deoxyadenosine in DNA + S-adenosyl-L-homocysteine + H(+)</text>
        <dbReference type="Rhea" id="RHEA:15197"/>
        <dbReference type="Rhea" id="RHEA-COMP:12418"/>
        <dbReference type="Rhea" id="RHEA-COMP:12419"/>
        <dbReference type="ChEBI" id="CHEBI:15378"/>
        <dbReference type="ChEBI" id="CHEBI:57856"/>
        <dbReference type="ChEBI" id="CHEBI:59789"/>
        <dbReference type="ChEBI" id="CHEBI:90615"/>
        <dbReference type="ChEBI" id="CHEBI:90616"/>
        <dbReference type="EC" id="2.1.1.72"/>
    </reaction>
</comment>
<proteinExistence type="inferred from homology"/>
<evidence type="ECO:0000313" key="7">
    <source>
        <dbReference type="Proteomes" id="UP001500738"/>
    </source>
</evidence>
<dbReference type="EC" id="2.1.1.-" evidence="4"/>
<keyword evidence="2" id="KW-0808">Transferase</keyword>
<evidence type="ECO:0000259" key="5">
    <source>
        <dbReference type="Pfam" id="PF01555"/>
    </source>
</evidence>
<evidence type="ECO:0000256" key="3">
    <source>
        <dbReference type="ARBA" id="ARBA00047942"/>
    </source>
</evidence>
<organism evidence="6 7">
    <name type="scientific">Sphingopyxis soli</name>
    <dbReference type="NCBI Taxonomy" id="592051"/>
    <lineage>
        <taxon>Bacteria</taxon>
        <taxon>Pseudomonadati</taxon>
        <taxon>Pseudomonadota</taxon>
        <taxon>Alphaproteobacteria</taxon>
        <taxon>Sphingomonadales</taxon>
        <taxon>Sphingomonadaceae</taxon>
        <taxon>Sphingopyxis</taxon>
    </lineage>
</organism>
<dbReference type="InterPro" id="IPR002941">
    <property type="entry name" value="DNA_methylase_N4/N6"/>
</dbReference>
<sequence length="246" mass="26801">MAGCPAVLCGDCREIAAAHGPYDLIIAGPPYCITTLCWDRRVEGRHALAAALLKPVGSLWVFGSLRYLLADAGRFEAVGLRYAQDIVWRKANGTGFAADRFKRVHEIIVQYYRHDALWRDVYNDVQRVPATTRNKSVQLRRARTKHTGSIGGGAYHDDGTRIMKSVIEINSVRSGLHRTEKPVALLAILMRTSCPTGGLVGDFFAGSGAAGEAAALTGRRYVGCEVDPLMAAKARARLNALHNRPS</sequence>
<dbReference type="InterPro" id="IPR001091">
    <property type="entry name" value="RM_Methyltransferase"/>
</dbReference>
<dbReference type="PRINTS" id="PR00508">
    <property type="entry name" value="S21N4MTFRASE"/>
</dbReference>
<comment type="similarity">
    <text evidence="4">Belongs to the N(4)/N(6)-methyltransferase family.</text>
</comment>
<keyword evidence="1" id="KW-0489">Methyltransferase</keyword>
<evidence type="ECO:0000256" key="4">
    <source>
        <dbReference type="RuleBase" id="RU362026"/>
    </source>
</evidence>
<gene>
    <name evidence="6" type="ORF">GCM10009115_16280</name>
</gene>
<dbReference type="Proteomes" id="UP001500738">
    <property type="component" value="Unassembled WGS sequence"/>
</dbReference>
<dbReference type="RefSeq" id="WP_062770231.1">
    <property type="nucleotide sequence ID" value="NZ_BAAAFE010000007.1"/>
</dbReference>
<protein>
    <recommendedName>
        <fullName evidence="4">Methyltransferase</fullName>
        <ecNumber evidence="4">2.1.1.-</ecNumber>
    </recommendedName>
</protein>
<comment type="caution">
    <text evidence="6">The sequence shown here is derived from an EMBL/GenBank/DDBJ whole genome shotgun (WGS) entry which is preliminary data.</text>
</comment>
<keyword evidence="7" id="KW-1185">Reference proteome</keyword>
<evidence type="ECO:0000313" key="6">
    <source>
        <dbReference type="EMBL" id="GAA0863909.1"/>
    </source>
</evidence>
<accession>A0ABP3XIH4</accession>
<feature type="domain" description="DNA methylase N-4/N-6" evidence="5">
    <location>
        <begin position="23"/>
        <end position="228"/>
    </location>
</feature>
<dbReference type="EMBL" id="BAAAFE010000007">
    <property type="protein sequence ID" value="GAA0863909.1"/>
    <property type="molecule type" value="Genomic_DNA"/>
</dbReference>
<evidence type="ECO:0000256" key="1">
    <source>
        <dbReference type="ARBA" id="ARBA00022603"/>
    </source>
</evidence>
<reference evidence="7" key="1">
    <citation type="journal article" date="2019" name="Int. J. Syst. Evol. Microbiol.">
        <title>The Global Catalogue of Microorganisms (GCM) 10K type strain sequencing project: providing services to taxonomists for standard genome sequencing and annotation.</title>
        <authorList>
            <consortium name="The Broad Institute Genomics Platform"/>
            <consortium name="The Broad Institute Genome Sequencing Center for Infectious Disease"/>
            <person name="Wu L."/>
            <person name="Ma J."/>
        </authorList>
    </citation>
    <scope>NUCLEOTIDE SEQUENCE [LARGE SCALE GENOMIC DNA]</scope>
    <source>
        <strain evidence="7">JCM 15910</strain>
    </source>
</reference>
<dbReference type="InterPro" id="IPR029063">
    <property type="entry name" value="SAM-dependent_MTases_sf"/>
</dbReference>
<dbReference type="Gene3D" id="3.40.50.150">
    <property type="entry name" value="Vaccinia Virus protein VP39"/>
    <property type="match status" value="1"/>
</dbReference>
<dbReference type="SUPFAM" id="SSF53335">
    <property type="entry name" value="S-adenosyl-L-methionine-dependent methyltransferases"/>
    <property type="match status" value="1"/>
</dbReference>
<name>A0ABP3XIH4_9SPHN</name>